<evidence type="ECO:0000256" key="2">
    <source>
        <dbReference type="ARBA" id="ARBA00023002"/>
    </source>
</evidence>
<protein>
    <submittedName>
        <fullName evidence="6">Short-chain dehydrogenase/reductase</fullName>
    </submittedName>
</protein>
<name>A0AA37UNF7_9MYCO</name>
<sequence>MGMLDGKVAFITGAARGQGRSHAIRLAEEGADIVAVDLCDQIDSVPYPLATSEDLDQTVKEVEAQGRRIVARTADVRDAAQLNRVVADATELLGPIDIIVANAGIAAPGEKVFDPNQIFRDIVDVNLVGVWNTVMAAVPSMRAAGKGGSIVLVSSTQGLKGVGADGTAGSCAYTATKHGVVGLMRNFTHWLANDNIRVNTIHPTGVETPMIMNDAVGAWVADNPEVTVAVTNLLPVSMIAPEDVSDAVLWLVSDHAKYVAGVALPVDAGFSAK</sequence>
<comment type="similarity">
    <text evidence="1 4">Belongs to the short-chain dehydrogenases/reductases (SDR) family.</text>
</comment>
<dbReference type="Proteomes" id="UP000245060">
    <property type="component" value="Unassembled WGS sequence"/>
</dbReference>
<reference evidence="6" key="4">
    <citation type="submission" date="2022-04" db="EMBL/GenBank/DDBJ databases">
        <authorList>
            <person name="Komine T."/>
            <person name="Fukano H."/>
            <person name="Wada S."/>
        </authorList>
    </citation>
    <scope>NUCLEOTIDE SEQUENCE</scope>
    <source>
        <strain evidence="6">NJB18185</strain>
    </source>
</reference>
<dbReference type="AlphaFoldDB" id="A0AA37UNF7"/>
<dbReference type="Gene3D" id="3.40.50.720">
    <property type="entry name" value="NAD(P)-binding Rossmann-like Domain"/>
    <property type="match status" value="1"/>
</dbReference>
<evidence type="ECO:0000256" key="1">
    <source>
        <dbReference type="ARBA" id="ARBA00006484"/>
    </source>
</evidence>
<dbReference type="PANTHER" id="PTHR24321:SF8">
    <property type="entry name" value="ESTRADIOL 17-BETA-DEHYDROGENASE 8-RELATED"/>
    <property type="match status" value="1"/>
</dbReference>
<dbReference type="GO" id="GO:0016491">
    <property type="term" value="F:oxidoreductase activity"/>
    <property type="evidence" value="ECO:0007669"/>
    <property type="project" value="UniProtKB-KW"/>
</dbReference>
<dbReference type="EMBL" id="BFCH01000018">
    <property type="protein sequence ID" value="GBG38905.1"/>
    <property type="molecule type" value="Genomic_DNA"/>
</dbReference>
<dbReference type="NCBIfam" id="NF009467">
    <property type="entry name" value="PRK12826.1-3"/>
    <property type="match status" value="1"/>
</dbReference>
<evidence type="ECO:0000256" key="3">
    <source>
        <dbReference type="ARBA" id="ARBA00023027"/>
    </source>
</evidence>
<dbReference type="InterPro" id="IPR023985">
    <property type="entry name" value="SDR_subfam_1"/>
</dbReference>
<dbReference type="NCBIfam" id="TIGR03971">
    <property type="entry name" value="SDR_subfam_1"/>
    <property type="match status" value="1"/>
</dbReference>
<keyword evidence="3" id="KW-0520">NAD</keyword>
<keyword evidence="7" id="KW-1185">Reference proteome</keyword>
<evidence type="ECO:0000256" key="4">
    <source>
        <dbReference type="RuleBase" id="RU000363"/>
    </source>
</evidence>
<dbReference type="PRINTS" id="PR00081">
    <property type="entry name" value="GDHRDH"/>
</dbReference>
<keyword evidence="2" id="KW-0560">Oxidoreductase</keyword>
<dbReference type="CDD" id="cd05233">
    <property type="entry name" value="SDR_c"/>
    <property type="match status" value="1"/>
</dbReference>
<evidence type="ECO:0000313" key="8">
    <source>
        <dbReference type="Proteomes" id="UP001139505"/>
    </source>
</evidence>
<evidence type="ECO:0000313" key="5">
    <source>
        <dbReference type="EMBL" id="GBG38905.1"/>
    </source>
</evidence>
<dbReference type="FunFam" id="3.40.50.720:FF:000084">
    <property type="entry name" value="Short-chain dehydrogenase reductase"/>
    <property type="match status" value="1"/>
</dbReference>
<dbReference type="RefSeq" id="WP_108923486.1">
    <property type="nucleotide sequence ID" value="NZ_BFCH01000018.1"/>
</dbReference>
<reference evidence="5" key="1">
    <citation type="journal article" date="2018" name="Genome Announc.">
        <title>Draft Genome Sequence of Mycobacterium montefiorense Isolated from Japanese Black Salamander (Hynobius nigrescens).</title>
        <authorList>
            <person name="Fukano H."/>
            <person name="Yoshida M."/>
            <person name="Shimizu A."/>
            <person name="Iwao H."/>
            <person name="Katayama Y."/>
            <person name="Omatsu T."/>
            <person name="Mizutani T."/>
            <person name="Kurata O."/>
            <person name="Wada S."/>
            <person name="Hoshino Y."/>
        </authorList>
    </citation>
    <scope>NUCLEOTIDE SEQUENCE</scope>
    <source>
        <strain evidence="5">BS</strain>
    </source>
</reference>
<dbReference type="InterPro" id="IPR002347">
    <property type="entry name" value="SDR_fam"/>
</dbReference>
<gene>
    <name evidence="5" type="ORF">MmonteBS_32770</name>
    <name evidence="6" type="ORF">NJB18185_09330</name>
</gene>
<dbReference type="Proteomes" id="UP001139505">
    <property type="component" value="Unassembled WGS sequence"/>
</dbReference>
<evidence type="ECO:0000313" key="6">
    <source>
        <dbReference type="EMBL" id="GKU71157.1"/>
    </source>
</evidence>
<evidence type="ECO:0000313" key="7">
    <source>
        <dbReference type="Proteomes" id="UP000245060"/>
    </source>
</evidence>
<dbReference type="PRINTS" id="PR00080">
    <property type="entry name" value="SDRFAMILY"/>
</dbReference>
<dbReference type="PANTHER" id="PTHR24321">
    <property type="entry name" value="DEHYDROGENASES, SHORT CHAIN"/>
    <property type="match status" value="1"/>
</dbReference>
<dbReference type="InterPro" id="IPR036291">
    <property type="entry name" value="NAD(P)-bd_dom_sf"/>
</dbReference>
<accession>A0AA37UNF7</accession>
<reference evidence="6" key="3">
    <citation type="journal article" date="2022" name="Microbiol. Resour. Announc.">
        <title>Draft Genome Sequences of Eight Mycobacterium montefiorense Strains Isolated from Salamanders in Captivity.</title>
        <authorList>
            <person name="Komine T."/>
            <person name="Ihara H."/>
            <person name="Fukano H."/>
            <person name="Hoshino Y."/>
            <person name="Kurata O."/>
            <person name="Wada S."/>
        </authorList>
    </citation>
    <scope>NUCLEOTIDE SEQUENCE</scope>
    <source>
        <strain evidence="6">NJB18185</strain>
    </source>
</reference>
<proteinExistence type="inferred from homology"/>
<reference evidence="7" key="2">
    <citation type="submission" date="2018-04" db="EMBL/GenBank/DDBJ databases">
        <title>Draft genome sequence of Mycobacterium montefiorense isolated from Japanese black salamander.</title>
        <authorList>
            <person name="Fukano H."/>
            <person name="Yoshida M."/>
            <person name="Shimizu A."/>
            <person name="Iwao H."/>
            <person name="Kurata O."/>
            <person name="Katayama Y."/>
            <person name="Omatsu T."/>
            <person name="Mizutani T."/>
            <person name="Wada S."/>
            <person name="Hoshino Y."/>
        </authorList>
    </citation>
    <scope>NUCLEOTIDE SEQUENCE [LARGE SCALE GENOMIC DNA]</scope>
    <source>
        <strain evidence="7">BS</strain>
    </source>
</reference>
<comment type="caution">
    <text evidence="6">The sequence shown here is derived from an EMBL/GenBank/DDBJ whole genome shotgun (WGS) entry which is preliminary data.</text>
</comment>
<dbReference type="EMBL" id="BQYH01000005">
    <property type="protein sequence ID" value="GKU71157.1"/>
    <property type="molecule type" value="Genomic_DNA"/>
</dbReference>
<dbReference type="SUPFAM" id="SSF51735">
    <property type="entry name" value="NAD(P)-binding Rossmann-fold domains"/>
    <property type="match status" value="1"/>
</dbReference>
<organism evidence="6 8">
    <name type="scientific">Mycobacterium montefiorense</name>
    <dbReference type="NCBI Taxonomy" id="154654"/>
    <lineage>
        <taxon>Bacteria</taxon>
        <taxon>Bacillati</taxon>
        <taxon>Actinomycetota</taxon>
        <taxon>Actinomycetes</taxon>
        <taxon>Mycobacteriales</taxon>
        <taxon>Mycobacteriaceae</taxon>
        <taxon>Mycobacterium</taxon>
        <taxon>Mycobacterium simiae complex</taxon>
    </lineage>
</organism>
<dbReference type="Pfam" id="PF00106">
    <property type="entry name" value="adh_short"/>
    <property type="match status" value="1"/>
</dbReference>